<dbReference type="Proteomes" id="UP000649345">
    <property type="component" value="Unassembled WGS sequence"/>
</dbReference>
<evidence type="ECO:0000313" key="5">
    <source>
        <dbReference type="Proteomes" id="UP000649345"/>
    </source>
</evidence>
<name>A0A923LC70_9FIRM</name>
<evidence type="ECO:0000256" key="1">
    <source>
        <dbReference type="ARBA" id="ARBA00008814"/>
    </source>
</evidence>
<sequence length="391" mass="43768">MRKTALFLSLCVFISAIAGCGAQKQETPETVTEVVEETVESGDTKTITDMRGKEVEIPQDPERVAILDKGFLVQTMRALGVTDRICATGGLITEAGDPEERDSLYLFPEIMELPIIGYPTDAVDFETLAGANPDLVILRNSEYIKDSEITADAISKIEEDLGLPLVVINGPGCYEEPSLEQQYEGIRVLGQVFGKEERAQEITAYMQEQVAMVQERTAEIPEEDRPSVMYIGLRNDDGVGVVWGDNFGDAKFAGEYANIRNVYEEPSRSTMSAEQILTLDPEVMILCTNSVRPNPDILNTDPAYENLRGVSAVKNGRVTSIGLLTWWGDFRLEFPTILLIAAKSAYPEQFQDIEVGKWLNEYHRELYQVTEEEAQRLKEIQQLDWMDSRGF</sequence>
<comment type="similarity">
    <text evidence="1">Belongs to the bacterial solute-binding protein 8 family.</text>
</comment>
<keyword evidence="5" id="KW-1185">Reference proteome</keyword>
<dbReference type="PANTHER" id="PTHR30535:SF34">
    <property type="entry name" value="MOLYBDATE-BINDING PROTEIN MOLA"/>
    <property type="match status" value="1"/>
</dbReference>
<dbReference type="Gene3D" id="3.40.50.1980">
    <property type="entry name" value="Nitrogenase molybdenum iron protein domain"/>
    <property type="match status" value="2"/>
</dbReference>
<dbReference type="SUPFAM" id="SSF53807">
    <property type="entry name" value="Helical backbone' metal receptor"/>
    <property type="match status" value="1"/>
</dbReference>
<comment type="caution">
    <text evidence="4">The sequence shown here is derived from an EMBL/GenBank/DDBJ whole genome shotgun (WGS) entry which is preliminary data.</text>
</comment>
<dbReference type="InterPro" id="IPR050902">
    <property type="entry name" value="ABC_Transporter_SBP"/>
</dbReference>
<evidence type="ECO:0000313" key="4">
    <source>
        <dbReference type="EMBL" id="MBC5659608.1"/>
    </source>
</evidence>
<protein>
    <submittedName>
        <fullName evidence="4">ABC transporter substrate-binding protein</fullName>
    </submittedName>
</protein>
<reference evidence="4" key="1">
    <citation type="submission" date="2020-08" db="EMBL/GenBank/DDBJ databases">
        <title>Genome public.</title>
        <authorList>
            <person name="Liu C."/>
            <person name="Sun Q."/>
        </authorList>
    </citation>
    <scope>NUCLEOTIDE SEQUENCE</scope>
    <source>
        <strain evidence="4">NSJ-68</strain>
    </source>
</reference>
<evidence type="ECO:0000259" key="3">
    <source>
        <dbReference type="PROSITE" id="PS50983"/>
    </source>
</evidence>
<gene>
    <name evidence="4" type="ORF">H8S44_07485</name>
</gene>
<feature type="signal peptide" evidence="2">
    <location>
        <begin position="1"/>
        <end position="18"/>
    </location>
</feature>
<feature type="domain" description="Fe/B12 periplasmic-binding" evidence="3">
    <location>
        <begin position="64"/>
        <end position="349"/>
    </location>
</feature>
<dbReference type="RefSeq" id="WP_186871923.1">
    <property type="nucleotide sequence ID" value="NZ_JACOOR010000004.1"/>
</dbReference>
<feature type="chain" id="PRO_5038713388" evidence="2">
    <location>
        <begin position="19"/>
        <end position="391"/>
    </location>
</feature>
<dbReference type="InterPro" id="IPR002491">
    <property type="entry name" value="ABC_transptr_periplasmic_BD"/>
</dbReference>
<organism evidence="4 5">
    <name type="scientific">Anaerosacchariphilus hominis</name>
    <dbReference type="NCBI Taxonomy" id="2763017"/>
    <lineage>
        <taxon>Bacteria</taxon>
        <taxon>Bacillati</taxon>
        <taxon>Bacillota</taxon>
        <taxon>Clostridia</taxon>
        <taxon>Lachnospirales</taxon>
        <taxon>Lachnospiraceae</taxon>
        <taxon>Anaerosacchariphilus</taxon>
    </lineage>
</organism>
<dbReference type="EMBL" id="JACOOR010000004">
    <property type="protein sequence ID" value="MBC5659608.1"/>
    <property type="molecule type" value="Genomic_DNA"/>
</dbReference>
<proteinExistence type="inferred from homology"/>
<dbReference type="AlphaFoldDB" id="A0A923LC70"/>
<dbReference type="PANTHER" id="PTHR30535">
    <property type="entry name" value="VITAMIN B12-BINDING PROTEIN"/>
    <property type="match status" value="1"/>
</dbReference>
<accession>A0A923LC70</accession>
<keyword evidence="2" id="KW-0732">Signal</keyword>
<dbReference type="PROSITE" id="PS50983">
    <property type="entry name" value="FE_B12_PBP"/>
    <property type="match status" value="1"/>
</dbReference>
<dbReference type="PROSITE" id="PS51257">
    <property type="entry name" value="PROKAR_LIPOPROTEIN"/>
    <property type="match status" value="1"/>
</dbReference>
<dbReference type="Pfam" id="PF01497">
    <property type="entry name" value="Peripla_BP_2"/>
    <property type="match status" value="1"/>
</dbReference>
<evidence type="ECO:0000256" key="2">
    <source>
        <dbReference type="SAM" id="SignalP"/>
    </source>
</evidence>